<gene>
    <name evidence="2" type="ORF">BN381_40051</name>
</gene>
<feature type="transmembrane region" description="Helical" evidence="1">
    <location>
        <begin position="201"/>
        <end position="222"/>
    </location>
</feature>
<dbReference type="eggNOG" id="COG1280">
    <property type="taxonomic scope" value="Bacteria"/>
</dbReference>
<comment type="caution">
    <text evidence="2">The sequence shown here is derived from an EMBL/GenBank/DDBJ whole genome shotgun (WGS) entry which is preliminary data.</text>
</comment>
<dbReference type="InterPro" id="IPR021315">
    <property type="entry name" value="Gap/Sap"/>
</dbReference>
<dbReference type="STRING" id="1229780.BN381_40051"/>
<dbReference type="EMBL" id="CANL01000034">
    <property type="protein sequence ID" value="CCM64437.1"/>
    <property type="molecule type" value="Genomic_DNA"/>
</dbReference>
<keyword evidence="3" id="KW-1185">Reference proteome</keyword>
<dbReference type="AlphaFoldDB" id="R4Z6D3"/>
<sequence length="224" mass="22341">MIQVIGDLLPSALGVALSPVPIIAVILMLGTPKARATGSAFAVGWIAGLVIASTIVLVATSGASDSTSATATGVNWFQVAIGALFLLLALKQWRDRPAPGEEAEMPAWMASIDTFSVGKSLGLGALLSGVNPKNLALTAAAAASISQAGLGGTDSAIAVAVFVIIGSLTVAGPVVFYLVASKRAAGPLASIKDFMSVHNPAIMMILLLVLGVKLLGQGLGALGG</sequence>
<dbReference type="Pfam" id="PF11139">
    <property type="entry name" value="SfLAP"/>
    <property type="match status" value="1"/>
</dbReference>
<evidence type="ECO:0000256" key="1">
    <source>
        <dbReference type="SAM" id="Phobius"/>
    </source>
</evidence>
<organism evidence="2 3">
    <name type="scientific">Candidatus Neomicrothrix parvicella RN1</name>
    <dbReference type="NCBI Taxonomy" id="1229780"/>
    <lineage>
        <taxon>Bacteria</taxon>
        <taxon>Bacillati</taxon>
        <taxon>Actinomycetota</taxon>
        <taxon>Acidimicrobiia</taxon>
        <taxon>Acidimicrobiales</taxon>
        <taxon>Microthrixaceae</taxon>
        <taxon>Candidatus Neomicrothrix</taxon>
    </lineage>
</organism>
<feature type="transmembrane region" description="Helical" evidence="1">
    <location>
        <begin position="156"/>
        <end position="180"/>
    </location>
</feature>
<feature type="transmembrane region" description="Helical" evidence="1">
    <location>
        <begin position="75"/>
        <end position="93"/>
    </location>
</feature>
<feature type="transmembrane region" description="Helical" evidence="1">
    <location>
        <begin position="42"/>
        <end position="63"/>
    </location>
</feature>
<evidence type="ECO:0000313" key="3">
    <source>
        <dbReference type="Proteomes" id="UP000018291"/>
    </source>
</evidence>
<evidence type="ECO:0008006" key="4">
    <source>
        <dbReference type="Google" id="ProtNLM"/>
    </source>
</evidence>
<feature type="transmembrane region" description="Helical" evidence="1">
    <location>
        <begin position="12"/>
        <end position="30"/>
    </location>
</feature>
<accession>R4Z6D3</accession>
<keyword evidence="1" id="KW-1133">Transmembrane helix</keyword>
<dbReference type="Proteomes" id="UP000018291">
    <property type="component" value="Unassembled WGS sequence"/>
</dbReference>
<keyword evidence="1" id="KW-0812">Transmembrane</keyword>
<dbReference type="HOGENOM" id="CLU_101744_0_0_11"/>
<proteinExistence type="predicted"/>
<protein>
    <recommendedName>
        <fullName evidence="4">GAP family protein</fullName>
    </recommendedName>
</protein>
<evidence type="ECO:0000313" key="2">
    <source>
        <dbReference type="EMBL" id="CCM64437.1"/>
    </source>
</evidence>
<name>R4Z6D3_9ACTN</name>
<reference evidence="2 3" key="1">
    <citation type="journal article" date="2013" name="ISME J.">
        <title>Metabolic model for the filamentous 'Candidatus Microthrix parvicella' based on genomic and metagenomic analyses.</title>
        <authorList>
            <person name="Jon McIlroy S."/>
            <person name="Kristiansen R."/>
            <person name="Albertsen M."/>
            <person name="Michael Karst S."/>
            <person name="Rossetti S."/>
            <person name="Lund Nielsen J."/>
            <person name="Tandoi V."/>
            <person name="James Seviour R."/>
            <person name="Nielsen P.H."/>
        </authorList>
    </citation>
    <scope>NUCLEOTIDE SEQUENCE [LARGE SCALE GENOMIC DNA]</scope>
    <source>
        <strain evidence="2 3">RN1</strain>
    </source>
</reference>
<dbReference type="OrthoDB" id="4753036at2"/>
<dbReference type="RefSeq" id="WP_012228539.1">
    <property type="nucleotide sequence ID" value="NZ_HG422565.1"/>
</dbReference>
<keyword evidence="1" id="KW-0472">Membrane</keyword>